<dbReference type="GeneID" id="39587825"/>
<gene>
    <name evidence="3" type="ORF">EHS24_003282</name>
</gene>
<dbReference type="AlphaFoldDB" id="A0A427XFQ1"/>
<sequence length="463" mass="49686">MFTSTTYTIHTCSTRVTLTATPLGDGHPVERQAGQRLPSALLLVEFTTHASLVGRRCSARVHRCDSGYKAQHNNNKSHVENHCSNRQNIGDDREYTDSDGGRTSDQQCTVHRQVEQTYLLNEENNNDTDVDVNNTKLDQHNIPAGIGNRRWYQNINNSTTNIIYIYIYMCITTRRNRQAVALGLVFGSIALALLFVALYALFGDRYRVRKAPQPRPPGARNRAWQEFKADMTPASRRPPPVPPKDYPPIHTITTTTTTTTPASTFGTTAGMTAGIAALGAGAGHLAHRARSSIAGIASILGRKDASHSSDSDFSDVDAANANAAAQADADVSGDTSSDLWGVGFPQYEHDHEHESGMRPMSGESAVAGAGAEGSRSPTQGATLSDSRRSSLESVPLEPVGPLDPLSLPEIKPLWLPWPQSMSMRRPSDTPPRIGDSGKGSDQDIGTAADAGGNGDSGPSSGTK</sequence>
<feature type="region of interest" description="Disordered" evidence="1">
    <location>
        <begin position="325"/>
        <end position="344"/>
    </location>
</feature>
<keyword evidence="4" id="KW-1185">Reference proteome</keyword>
<feature type="transmembrane region" description="Helical" evidence="2">
    <location>
        <begin position="179"/>
        <end position="202"/>
    </location>
</feature>
<feature type="compositionally biased region" description="Basic and acidic residues" evidence="1">
    <location>
        <begin position="77"/>
        <end position="102"/>
    </location>
</feature>
<reference evidence="3 4" key="1">
    <citation type="submission" date="2018-11" db="EMBL/GenBank/DDBJ databases">
        <title>Genome sequence of Apiotrichum porosum DSM 27194.</title>
        <authorList>
            <person name="Aliyu H."/>
            <person name="Gorte O."/>
            <person name="Ochsenreither K."/>
        </authorList>
    </citation>
    <scope>NUCLEOTIDE SEQUENCE [LARGE SCALE GENOMIC DNA]</scope>
    <source>
        <strain evidence="3 4">DSM 27194</strain>
    </source>
</reference>
<keyword evidence="2" id="KW-0472">Membrane</keyword>
<dbReference type="Proteomes" id="UP000279236">
    <property type="component" value="Unassembled WGS sequence"/>
</dbReference>
<keyword evidence="2" id="KW-0812">Transmembrane</keyword>
<organism evidence="3 4">
    <name type="scientific">Apiotrichum porosum</name>
    <dbReference type="NCBI Taxonomy" id="105984"/>
    <lineage>
        <taxon>Eukaryota</taxon>
        <taxon>Fungi</taxon>
        <taxon>Dikarya</taxon>
        <taxon>Basidiomycota</taxon>
        <taxon>Agaricomycotina</taxon>
        <taxon>Tremellomycetes</taxon>
        <taxon>Trichosporonales</taxon>
        <taxon>Trichosporonaceae</taxon>
        <taxon>Apiotrichum</taxon>
    </lineage>
</organism>
<dbReference type="RefSeq" id="XP_028472862.1">
    <property type="nucleotide sequence ID" value="XM_028618974.1"/>
</dbReference>
<comment type="caution">
    <text evidence="3">The sequence shown here is derived from an EMBL/GenBank/DDBJ whole genome shotgun (WGS) entry which is preliminary data.</text>
</comment>
<proteinExistence type="predicted"/>
<evidence type="ECO:0000313" key="3">
    <source>
        <dbReference type="EMBL" id="RSH77715.1"/>
    </source>
</evidence>
<feature type="compositionally biased region" description="Low complexity" evidence="1">
    <location>
        <begin position="325"/>
        <end position="334"/>
    </location>
</feature>
<accession>A0A427XFQ1</accession>
<evidence type="ECO:0000256" key="1">
    <source>
        <dbReference type="SAM" id="MobiDB-lite"/>
    </source>
</evidence>
<dbReference type="EMBL" id="RSCE01000015">
    <property type="protein sequence ID" value="RSH77715.1"/>
    <property type="molecule type" value="Genomic_DNA"/>
</dbReference>
<feature type="region of interest" description="Disordered" evidence="1">
    <location>
        <begin position="70"/>
        <end position="106"/>
    </location>
</feature>
<evidence type="ECO:0008006" key="5">
    <source>
        <dbReference type="Google" id="ProtNLM"/>
    </source>
</evidence>
<feature type="compositionally biased region" description="Low complexity" evidence="1">
    <location>
        <begin position="361"/>
        <end position="376"/>
    </location>
</feature>
<evidence type="ECO:0000256" key="2">
    <source>
        <dbReference type="SAM" id="Phobius"/>
    </source>
</evidence>
<feature type="region of interest" description="Disordered" evidence="1">
    <location>
        <begin position="349"/>
        <end position="463"/>
    </location>
</feature>
<name>A0A427XFQ1_9TREE</name>
<protein>
    <recommendedName>
        <fullName evidence="5">Transmembrane protein</fullName>
    </recommendedName>
</protein>
<keyword evidence="2" id="KW-1133">Transmembrane helix</keyword>
<evidence type="ECO:0000313" key="4">
    <source>
        <dbReference type="Proteomes" id="UP000279236"/>
    </source>
</evidence>